<dbReference type="AlphaFoldDB" id="A0A9P0D009"/>
<name>A0A9P0D009_9CUCU</name>
<evidence type="ECO:0000313" key="1">
    <source>
        <dbReference type="EMBL" id="CAH1109530.1"/>
    </source>
</evidence>
<keyword evidence="2" id="KW-1185">Reference proteome</keyword>
<dbReference type="EMBL" id="OV651816">
    <property type="protein sequence ID" value="CAH1109530.1"/>
    <property type="molecule type" value="Genomic_DNA"/>
</dbReference>
<dbReference type="Proteomes" id="UP001153636">
    <property type="component" value="Chromosome 4"/>
</dbReference>
<gene>
    <name evidence="1" type="ORF">PSYICH_LOCUS10555</name>
</gene>
<feature type="non-terminal residue" evidence="1">
    <location>
        <position position="79"/>
    </location>
</feature>
<accession>A0A9P0D009</accession>
<organism evidence="1 2">
    <name type="scientific">Psylliodes chrysocephalus</name>
    <dbReference type="NCBI Taxonomy" id="3402493"/>
    <lineage>
        <taxon>Eukaryota</taxon>
        <taxon>Metazoa</taxon>
        <taxon>Ecdysozoa</taxon>
        <taxon>Arthropoda</taxon>
        <taxon>Hexapoda</taxon>
        <taxon>Insecta</taxon>
        <taxon>Pterygota</taxon>
        <taxon>Neoptera</taxon>
        <taxon>Endopterygota</taxon>
        <taxon>Coleoptera</taxon>
        <taxon>Polyphaga</taxon>
        <taxon>Cucujiformia</taxon>
        <taxon>Chrysomeloidea</taxon>
        <taxon>Chrysomelidae</taxon>
        <taxon>Galerucinae</taxon>
        <taxon>Alticini</taxon>
        <taxon>Psylliodes</taxon>
    </lineage>
</organism>
<evidence type="ECO:0000313" key="2">
    <source>
        <dbReference type="Proteomes" id="UP001153636"/>
    </source>
</evidence>
<proteinExistence type="predicted"/>
<sequence>MKYGISVDLQNKKLRDTETTIEVRGKPHISNTPIIKTISKSSSYYELLAQYARFDPYILKSSKKLIEYNSSNHPVYSKV</sequence>
<protein>
    <submittedName>
        <fullName evidence="1">Uncharacterized protein</fullName>
    </submittedName>
</protein>
<reference evidence="1" key="1">
    <citation type="submission" date="2022-01" db="EMBL/GenBank/DDBJ databases">
        <authorList>
            <person name="King R."/>
        </authorList>
    </citation>
    <scope>NUCLEOTIDE SEQUENCE</scope>
</reference>